<dbReference type="SMART" id="SM00448">
    <property type="entry name" value="REC"/>
    <property type="match status" value="1"/>
</dbReference>
<dbReference type="SUPFAM" id="SSF52172">
    <property type="entry name" value="CheY-like"/>
    <property type="match status" value="1"/>
</dbReference>
<proteinExistence type="predicted"/>
<dbReference type="GO" id="GO:0016791">
    <property type="term" value="F:phosphatase activity"/>
    <property type="evidence" value="ECO:0007669"/>
    <property type="project" value="TreeGrafter"/>
</dbReference>
<evidence type="ECO:0000256" key="1">
    <source>
        <dbReference type="ARBA" id="ARBA00022801"/>
    </source>
</evidence>
<dbReference type="InterPro" id="IPR036457">
    <property type="entry name" value="PPM-type-like_dom_sf"/>
</dbReference>
<feature type="region of interest" description="Disordered" evidence="3">
    <location>
        <begin position="1"/>
        <end position="26"/>
    </location>
</feature>
<organism evidence="5 6">
    <name type="scientific">Promicromonospora sukumoe</name>
    <dbReference type="NCBI Taxonomy" id="88382"/>
    <lineage>
        <taxon>Bacteria</taxon>
        <taxon>Bacillati</taxon>
        <taxon>Actinomycetota</taxon>
        <taxon>Actinomycetes</taxon>
        <taxon>Micrococcales</taxon>
        <taxon>Promicromonosporaceae</taxon>
        <taxon>Promicromonospora</taxon>
    </lineage>
</organism>
<feature type="domain" description="Response regulatory" evidence="4">
    <location>
        <begin position="29"/>
        <end position="153"/>
    </location>
</feature>
<accession>A0A7W3J685</accession>
<dbReference type="InterPro" id="IPR001932">
    <property type="entry name" value="PPM-type_phosphatase-like_dom"/>
</dbReference>
<dbReference type="PROSITE" id="PS50110">
    <property type="entry name" value="RESPONSE_REGULATORY"/>
    <property type="match status" value="1"/>
</dbReference>
<name>A0A7W3J685_9MICO</name>
<evidence type="ECO:0000259" key="4">
    <source>
        <dbReference type="PROSITE" id="PS50110"/>
    </source>
</evidence>
<dbReference type="Pfam" id="PF07228">
    <property type="entry name" value="SpoIIE"/>
    <property type="match status" value="1"/>
</dbReference>
<dbReference type="CDD" id="cd00156">
    <property type="entry name" value="REC"/>
    <property type="match status" value="1"/>
</dbReference>
<dbReference type="Pfam" id="PF00072">
    <property type="entry name" value="Response_reg"/>
    <property type="match status" value="1"/>
</dbReference>
<dbReference type="GO" id="GO:0000160">
    <property type="term" value="P:phosphorelay signal transduction system"/>
    <property type="evidence" value="ECO:0007669"/>
    <property type="project" value="InterPro"/>
</dbReference>
<dbReference type="RefSeq" id="WP_246402213.1">
    <property type="nucleotide sequence ID" value="NZ_BAAATF010000002.1"/>
</dbReference>
<protein>
    <submittedName>
        <fullName evidence="5">Serine phosphatase RsbU (Regulator of sigma subunit)</fullName>
    </submittedName>
</protein>
<reference evidence="5 6" key="1">
    <citation type="submission" date="2020-07" db="EMBL/GenBank/DDBJ databases">
        <title>Sequencing the genomes of 1000 actinobacteria strains.</title>
        <authorList>
            <person name="Klenk H.-P."/>
        </authorList>
    </citation>
    <scope>NUCLEOTIDE SEQUENCE [LARGE SCALE GENOMIC DNA]</scope>
    <source>
        <strain evidence="5 6">DSM 44121</strain>
    </source>
</reference>
<keyword evidence="1" id="KW-0378">Hydrolase</keyword>
<feature type="modified residue" description="4-aspartylphosphate" evidence="2">
    <location>
        <position position="84"/>
    </location>
</feature>
<dbReference type="PANTHER" id="PTHR43156:SF2">
    <property type="entry name" value="STAGE II SPORULATION PROTEIN E"/>
    <property type="match status" value="1"/>
</dbReference>
<keyword evidence="6" id="KW-1185">Reference proteome</keyword>
<feature type="compositionally biased region" description="Gly residues" evidence="3">
    <location>
        <begin position="1"/>
        <end position="16"/>
    </location>
</feature>
<sequence>MALGGAGSARPGGGPGPEARPSGLDGPISVLLVEDDDADAFLVSELLADADVESDLRADLHRARSVDEALNILSMVSVDCLLLDLGLPDAEGLGALRRIIDGIEVLPVQPAVVVLTGNTSHDLGSAAVANGADDYLVKGEVDGDGLARCLRYATLRRRSAAQQIALFRSEVRAAETTRLERALLPKELVTDARVSVMVGYLPGGNGLLGGDFFDTVERPDGTLVTVIGDVAGHGPDEAALGAAMRTAWRTLVLADTPADDVLPLLERVLLAERGRPEVFVTICQAVISPDRAHMDVYLAGHLPPLLVVPQKPAGRSAPVTHQCEELPSSDRGRALGIPVEGTWTAHRVRLPEVWTAVLYTDGLVEAAVGADPGGTPVLPPSAHGRMPRLGAHGLRSVVEHEMDQGTEEVVTRVLRRVRALHGGPLVDDAALLFVGWAGAGATEPGERTSTLADSVEWSRA</sequence>
<evidence type="ECO:0000256" key="3">
    <source>
        <dbReference type="SAM" id="MobiDB-lite"/>
    </source>
</evidence>
<dbReference type="SMART" id="SM00331">
    <property type="entry name" value="PP2C_SIG"/>
    <property type="match status" value="1"/>
</dbReference>
<dbReference type="InterPro" id="IPR011006">
    <property type="entry name" value="CheY-like_superfamily"/>
</dbReference>
<dbReference type="AlphaFoldDB" id="A0A7W3J685"/>
<dbReference type="Gene3D" id="3.60.40.10">
    <property type="entry name" value="PPM-type phosphatase domain"/>
    <property type="match status" value="1"/>
</dbReference>
<dbReference type="InterPro" id="IPR001789">
    <property type="entry name" value="Sig_transdc_resp-reg_receiver"/>
</dbReference>
<dbReference type="InterPro" id="IPR052016">
    <property type="entry name" value="Bact_Sigma-Reg"/>
</dbReference>
<dbReference type="Proteomes" id="UP000540568">
    <property type="component" value="Unassembled WGS sequence"/>
</dbReference>
<comment type="caution">
    <text evidence="5">The sequence shown here is derived from an EMBL/GenBank/DDBJ whole genome shotgun (WGS) entry which is preliminary data.</text>
</comment>
<evidence type="ECO:0000313" key="5">
    <source>
        <dbReference type="EMBL" id="MBA8807008.1"/>
    </source>
</evidence>
<dbReference type="PANTHER" id="PTHR43156">
    <property type="entry name" value="STAGE II SPORULATION PROTEIN E-RELATED"/>
    <property type="match status" value="1"/>
</dbReference>
<gene>
    <name evidence="5" type="ORF">FHX71_000950</name>
</gene>
<dbReference type="Gene3D" id="3.40.50.2300">
    <property type="match status" value="1"/>
</dbReference>
<dbReference type="EMBL" id="JACGWV010000001">
    <property type="protein sequence ID" value="MBA8807008.1"/>
    <property type="molecule type" value="Genomic_DNA"/>
</dbReference>
<evidence type="ECO:0000256" key="2">
    <source>
        <dbReference type="PROSITE-ProRule" id="PRU00169"/>
    </source>
</evidence>
<evidence type="ECO:0000313" key="6">
    <source>
        <dbReference type="Proteomes" id="UP000540568"/>
    </source>
</evidence>
<keyword evidence="2" id="KW-0597">Phosphoprotein</keyword>